<keyword evidence="1" id="KW-0472">Membrane</keyword>
<proteinExistence type="predicted"/>
<feature type="transmembrane region" description="Helical" evidence="1">
    <location>
        <begin position="129"/>
        <end position="150"/>
    </location>
</feature>
<dbReference type="InterPro" id="IPR006976">
    <property type="entry name" value="VanZ-like"/>
</dbReference>
<keyword evidence="1" id="KW-1133">Transmembrane helix</keyword>
<dbReference type="PANTHER" id="PTHR36834">
    <property type="entry name" value="MEMBRANE PROTEIN-RELATED"/>
    <property type="match status" value="1"/>
</dbReference>
<dbReference type="EMBL" id="CP003364">
    <property type="protein sequence ID" value="AGA29479.1"/>
    <property type="molecule type" value="Genomic_DNA"/>
</dbReference>
<dbReference type="AlphaFoldDB" id="L0DJC0"/>
<dbReference type="KEGG" id="saci:Sinac_5329"/>
<dbReference type="eggNOG" id="COG4767">
    <property type="taxonomic scope" value="Bacteria"/>
</dbReference>
<evidence type="ECO:0000259" key="2">
    <source>
        <dbReference type="Pfam" id="PF04892"/>
    </source>
</evidence>
<feature type="domain" description="VanZ-like" evidence="2">
    <location>
        <begin position="88"/>
        <end position="205"/>
    </location>
</feature>
<accession>L0DJC0</accession>
<dbReference type="Pfam" id="PF04892">
    <property type="entry name" value="VanZ"/>
    <property type="match status" value="1"/>
</dbReference>
<sequence length="219" mass="24469">MVVFIQDNCASSICASQWHRPGHLKSISFNAQFSNLPVFPRINTSQNPMKTHKNSEINKQQIMHNATKTDPCPQTGSSRRSIAIFFMIIYGIIVIFLTLVFFRHTKFQPANLVPFRTITQDIRSGGWSILVNLLGNIGLFLPAGFLLPLARRGTTSSWQVALFSVLASYEIETIQYISGRRMADVDDLLLNTSGGVLGYLLLRALQRLSGGRSVRNIRG</sequence>
<dbReference type="RefSeq" id="WP_015248582.1">
    <property type="nucleotide sequence ID" value="NC_019892.1"/>
</dbReference>
<dbReference type="STRING" id="886293.Sinac_5329"/>
<name>L0DJC0_SINAD</name>
<evidence type="ECO:0000256" key="1">
    <source>
        <dbReference type="SAM" id="Phobius"/>
    </source>
</evidence>
<dbReference type="InterPro" id="IPR053150">
    <property type="entry name" value="Teicoplanin_resist-assoc"/>
</dbReference>
<feature type="transmembrane region" description="Helical" evidence="1">
    <location>
        <begin position="82"/>
        <end position="102"/>
    </location>
</feature>
<gene>
    <name evidence="3" type="ordered locus">Sinac_5329</name>
</gene>
<evidence type="ECO:0000313" key="3">
    <source>
        <dbReference type="EMBL" id="AGA29479.1"/>
    </source>
</evidence>
<keyword evidence="4" id="KW-1185">Reference proteome</keyword>
<protein>
    <submittedName>
        <fullName evidence="3">Glycopeptide antibiotics resistance protein</fullName>
    </submittedName>
</protein>
<keyword evidence="1" id="KW-0812">Transmembrane</keyword>
<dbReference type="Proteomes" id="UP000010798">
    <property type="component" value="Chromosome"/>
</dbReference>
<evidence type="ECO:0000313" key="4">
    <source>
        <dbReference type="Proteomes" id="UP000010798"/>
    </source>
</evidence>
<dbReference type="HOGENOM" id="CLU_1260742_0_0_0"/>
<organism evidence="3 4">
    <name type="scientific">Singulisphaera acidiphila (strain ATCC BAA-1392 / DSM 18658 / VKM B-2454 / MOB10)</name>
    <dbReference type="NCBI Taxonomy" id="886293"/>
    <lineage>
        <taxon>Bacteria</taxon>
        <taxon>Pseudomonadati</taxon>
        <taxon>Planctomycetota</taxon>
        <taxon>Planctomycetia</taxon>
        <taxon>Isosphaerales</taxon>
        <taxon>Isosphaeraceae</taxon>
        <taxon>Singulisphaera</taxon>
    </lineage>
</organism>
<reference evidence="3 4" key="1">
    <citation type="submission" date="2012-02" db="EMBL/GenBank/DDBJ databases">
        <title>Complete sequence of chromosome of Singulisphaera acidiphila DSM 18658.</title>
        <authorList>
            <consortium name="US DOE Joint Genome Institute (JGI-PGF)"/>
            <person name="Lucas S."/>
            <person name="Copeland A."/>
            <person name="Lapidus A."/>
            <person name="Glavina del Rio T."/>
            <person name="Dalin E."/>
            <person name="Tice H."/>
            <person name="Bruce D."/>
            <person name="Goodwin L."/>
            <person name="Pitluck S."/>
            <person name="Peters L."/>
            <person name="Ovchinnikova G."/>
            <person name="Chertkov O."/>
            <person name="Kyrpides N."/>
            <person name="Mavromatis K."/>
            <person name="Ivanova N."/>
            <person name="Brettin T."/>
            <person name="Detter J.C."/>
            <person name="Han C."/>
            <person name="Larimer F."/>
            <person name="Land M."/>
            <person name="Hauser L."/>
            <person name="Markowitz V."/>
            <person name="Cheng J.-F."/>
            <person name="Hugenholtz P."/>
            <person name="Woyke T."/>
            <person name="Wu D."/>
            <person name="Tindall B."/>
            <person name="Pomrenke H."/>
            <person name="Brambilla E."/>
            <person name="Klenk H.-P."/>
            <person name="Eisen J.A."/>
        </authorList>
    </citation>
    <scope>NUCLEOTIDE SEQUENCE [LARGE SCALE GENOMIC DNA]</scope>
    <source>
        <strain evidence="4">ATCC BAA-1392 / DSM 18658 / VKM B-2454 / MOB10</strain>
    </source>
</reference>
<dbReference type="PANTHER" id="PTHR36834:SF1">
    <property type="entry name" value="INTEGRAL MEMBRANE PROTEIN"/>
    <property type="match status" value="1"/>
</dbReference>